<gene>
    <name evidence="2" type="ORF">DSTB1V02_LOCUS11369</name>
</gene>
<dbReference type="AlphaFoldDB" id="A0A7R9ACZ8"/>
<evidence type="ECO:0000313" key="3">
    <source>
        <dbReference type="Proteomes" id="UP000677054"/>
    </source>
</evidence>
<accession>A0A7R9ACZ8</accession>
<dbReference type="EMBL" id="CAJPEV010003665">
    <property type="protein sequence ID" value="CAG0900285.1"/>
    <property type="molecule type" value="Genomic_DNA"/>
</dbReference>
<evidence type="ECO:0000313" key="2">
    <source>
        <dbReference type="EMBL" id="CAD7251607.1"/>
    </source>
</evidence>
<feature type="signal peptide" evidence="1">
    <location>
        <begin position="1"/>
        <end position="20"/>
    </location>
</feature>
<dbReference type="EMBL" id="LR903182">
    <property type="protein sequence ID" value="CAD7251607.1"/>
    <property type="molecule type" value="Genomic_DNA"/>
</dbReference>
<dbReference type="Proteomes" id="UP000677054">
    <property type="component" value="Unassembled WGS sequence"/>
</dbReference>
<evidence type="ECO:0000256" key="1">
    <source>
        <dbReference type="SAM" id="SignalP"/>
    </source>
</evidence>
<sequence>MDAFGLVLLALAGSAGSVSSATGGGPTSRWTAGPRQDEGLAVELHEGGDYAILVNGQYWLQNAATYFNVDGTLYSTADGTLALTDGPVEGSGSDALGPYRLFTWTWAAGAAAIETSVAVYDDSPSLVFGQKFLSAVAGTSLGDPNGVVSSFPSFQVQDGLPEKGFLSIYGRFLGQKRVTIAK</sequence>
<reference evidence="2" key="1">
    <citation type="submission" date="2020-11" db="EMBL/GenBank/DDBJ databases">
        <authorList>
            <person name="Tran Van P."/>
        </authorList>
    </citation>
    <scope>NUCLEOTIDE SEQUENCE</scope>
</reference>
<organism evidence="2">
    <name type="scientific">Darwinula stevensoni</name>
    <dbReference type="NCBI Taxonomy" id="69355"/>
    <lineage>
        <taxon>Eukaryota</taxon>
        <taxon>Metazoa</taxon>
        <taxon>Ecdysozoa</taxon>
        <taxon>Arthropoda</taxon>
        <taxon>Crustacea</taxon>
        <taxon>Oligostraca</taxon>
        <taxon>Ostracoda</taxon>
        <taxon>Podocopa</taxon>
        <taxon>Podocopida</taxon>
        <taxon>Darwinulocopina</taxon>
        <taxon>Darwinuloidea</taxon>
        <taxon>Darwinulidae</taxon>
        <taxon>Darwinula</taxon>
    </lineage>
</organism>
<keyword evidence="3" id="KW-1185">Reference proteome</keyword>
<name>A0A7R9ACZ8_9CRUS</name>
<keyword evidence="1" id="KW-0732">Signal</keyword>
<proteinExistence type="predicted"/>
<feature type="chain" id="PRO_5036209809" evidence="1">
    <location>
        <begin position="21"/>
        <end position="182"/>
    </location>
</feature>
<protein>
    <submittedName>
        <fullName evidence="2">Uncharacterized protein</fullName>
    </submittedName>
</protein>